<accession>A0A427XRR6</accession>
<dbReference type="EMBL" id="RSCD01000030">
    <property type="protein sequence ID" value="RSH81513.1"/>
    <property type="molecule type" value="Genomic_DNA"/>
</dbReference>
<feature type="compositionally biased region" description="Gly residues" evidence="1">
    <location>
        <begin position="228"/>
        <end position="242"/>
    </location>
</feature>
<feature type="compositionally biased region" description="Polar residues" evidence="1">
    <location>
        <begin position="211"/>
        <end position="220"/>
    </location>
</feature>
<evidence type="ECO:0000313" key="3">
    <source>
        <dbReference type="Proteomes" id="UP000279259"/>
    </source>
</evidence>
<keyword evidence="3" id="KW-1185">Reference proteome</keyword>
<feature type="region of interest" description="Disordered" evidence="1">
    <location>
        <begin position="153"/>
        <end position="176"/>
    </location>
</feature>
<protein>
    <submittedName>
        <fullName evidence="2">Uncharacterized protein</fullName>
    </submittedName>
</protein>
<proteinExistence type="predicted"/>
<feature type="compositionally biased region" description="Polar residues" evidence="1">
    <location>
        <begin position="16"/>
        <end position="37"/>
    </location>
</feature>
<dbReference type="AlphaFoldDB" id="A0A427XRR6"/>
<feature type="compositionally biased region" description="Basic and acidic residues" evidence="1">
    <location>
        <begin position="248"/>
        <end position="258"/>
    </location>
</feature>
<sequence length="294" mass="31566">MTTTSLLHTALQNLHVSQQMRDQSCTPQPLSMPTSPRMSDKELSSNNSSEAEDEDELVNVGKGTAPGTPVPGQKGLTLGQRLPSSLSAKTKDPLRTLPTHLAVRVLLQLDVRSLARCDRNRALTLPSLTGIAGVGGKVRKLDPDTEFFDPYDKTPRLSSLPTPPMPTSTTPQWTKMESKKAWKTIFRLTLKRSDPNAPDEVDHLRVDIDSLQSSGASTPSGRHAYAGLGSGGAGKWVGGDGSGPPSSTERKLAAREGYKAMGGRKARSKRRMAGELGTRDKGGAVDDGRFDAPW</sequence>
<name>A0A427XRR6_9TREE</name>
<dbReference type="Proteomes" id="UP000279259">
    <property type="component" value="Unassembled WGS sequence"/>
</dbReference>
<feature type="compositionally biased region" description="Basic and acidic residues" evidence="1">
    <location>
        <begin position="277"/>
        <end position="294"/>
    </location>
</feature>
<feature type="region of interest" description="Disordered" evidence="1">
    <location>
        <begin position="211"/>
        <end position="294"/>
    </location>
</feature>
<feature type="compositionally biased region" description="Basic residues" evidence="1">
    <location>
        <begin position="262"/>
        <end position="271"/>
    </location>
</feature>
<dbReference type="OrthoDB" id="6419443at2759"/>
<comment type="caution">
    <text evidence="2">The sequence shown here is derived from an EMBL/GenBank/DDBJ whole genome shotgun (WGS) entry which is preliminary data.</text>
</comment>
<dbReference type="STRING" id="1890683.A0A427XRR6"/>
<evidence type="ECO:0000256" key="1">
    <source>
        <dbReference type="SAM" id="MobiDB-lite"/>
    </source>
</evidence>
<organism evidence="2 3">
    <name type="scientific">Saitozyma podzolica</name>
    <dbReference type="NCBI Taxonomy" id="1890683"/>
    <lineage>
        <taxon>Eukaryota</taxon>
        <taxon>Fungi</taxon>
        <taxon>Dikarya</taxon>
        <taxon>Basidiomycota</taxon>
        <taxon>Agaricomycotina</taxon>
        <taxon>Tremellomycetes</taxon>
        <taxon>Tremellales</taxon>
        <taxon>Trimorphomycetaceae</taxon>
        <taxon>Saitozyma</taxon>
    </lineage>
</organism>
<evidence type="ECO:0000313" key="2">
    <source>
        <dbReference type="EMBL" id="RSH81513.1"/>
    </source>
</evidence>
<reference evidence="2 3" key="1">
    <citation type="submission" date="2018-11" db="EMBL/GenBank/DDBJ databases">
        <title>Genome sequence of Saitozyma podzolica DSM 27192.</title>
        <authorList>
            <person name="Aliyu H."/>
            <person name="Gorte O."/>
            <person name="Ochsenreither K."/>
        </authorList>
    </citation>
    <scope>NUCLEOTIDE SEQUENCE [LARGE SCALE GENOMIC DNA]</scope>
    <source>
        <strain evidence="2 3">DSM 27192</strain>
    </source>
</reference>
<gene>
    <name evidence="2" type="ORF">EHS25_006870</name>
</gene>
<feature type="region of interest" description="Disordered" evidence="1">
    <location>
        <begin position="16"/>
        <end position="91"/>
    </location>
</feature>